<name>A0A6J5S5D6_9CAUD</name>
<evidence type="ECO:0000313" key="2">
    <source>
        <dbReference type="EMBL" id="CAB4203592.1"/>
    </source>
</evidence>
<dbReference type="EMBL" id="LR797331">
    <property type="protein sequence ID" value="CAB4203592.1"/>
    <property type="molecule type" value="Genomic_DNA"/>
</dbReference>
<feature type="compositionally biased region" description="Polar residues" evidence="1">
    <location>
        <begin position="278"/>
        <end position="293"/>
    </location>
</feature>
<sequence length="315" mass="35264">MLNQTASWNGCYVSVDQEMLALAAEAKLSSRALQVYVWLRRYRNRRTDLCCPRQETLAEGIGVSVRTVRSAVAELARAGFVRIVRHRSEKTGNLGVNRYSFPPAEIIRAALHRVVETVTAVVTEAVEAAREAVATLSRALDLRKLAAAAKDKHGEAAGRRDERRAAAPPPGKREGDKVNSSDVRAYFEEAAAEHWPDLGRLPVWTGREQAQAKLLLEHHGVDRTKEMVFHLWRNRLHYNLTGIPTPGLLWAMQSRIVGEIVQGITDLGEHKRLAYKGSSCNTPERSNRVNQSEWTRDEDARGILTPEDILSEYGK</sequence>
<evidence type="ECO:0000256" key="1">
    <source>
        <dbReference type="SAM" id="MobiDB-lite"/>
    </source>
</evidence>
<dbReference type="Pfam" id="PF13730">
    <property type="entry name" value="HTH_36"/>
    <property type="match status" value="1"/>
</dbReference>
<accession>A0A6J5S5D6</accession>
<dbReference type="InterPro" id="IPR036390">
    <property type="entry name" value="WH_DNA-bd_sf"/>
</dbReference>
<proteinExistence type="predicted"/>
<dbReference type="SUPFAM" id="SSF46785">
    <property type="entry name" value="Winged helix' DNA-binding domain"/>
    <property type="match status" value="1"/>
</dbReference>
<dbReference type="InterPro" id="IPR036388">
    <property type="entry name" value="WH-like_DNA-bd_sf"/>
</dbReference>
<feature type="region of interest" description="Disordered" evidence="1">
    <location>
        <begin position="278"/>
        <end position="297"/>
    </location>
</feature>
<protein>
    <submittedName>
        <fullName evidence="2">Helix-turn-helix domain containing protein</fullName>
    </submittedName>
</protein>
<gene>
    <name evidence="2" type="ORF">UFOVP1382_203</name>
</gene>
<dbReference type="Gene3D" id="1.10.10.10">
    <property type="entry name" value="Winged helix-like DNA-binding domain superfamily/Winged helix DNA-binding domain"/>
    <property type="match status" value="1"/>
</dbReference>
<organism evidence="2">
    <name type="scientific">uncultured Caudovirales phage</name>
    <dbReference type="NCBI Taxonomy" id="2100421"/>
    <lineage>
        <taxon>Viruses</taxon>
        <taxon>Duplodnaviria</taxon>
        <taxon>Heunggongvirae</taxon>
        <taxon>Uroviricota</taxon>
        <taxon>Caudoviricetes</taxon>
        <taxon>Peduoviridae</taxon>
        <taxon>Maltschvirus</taxon>
        <taxon>Maltschvirus maltsch</taxon>
    </lineage>
</organism>
<reference evidence="2" key="1">
    <citation type="submission" date="2020-05" db="EMBL/GenBank/DDBJ databases">
        <authorList>
            <person name="Chiriac C."/>
            <person name="Salcher M."/>
            <person name="Ghai R."/>
            <person name="Kavagutti S V."/>
        </authorList>
    </citation>
    <scope>NUCLEOTIDE SEQUENCE</scope>
</reference>
<feature type="region of interest" description="Disordered" evidence="1">
    <location>
        <begin position="151"/>
        <end position="180"/>
    </location>
</feature>